<name>A0AAV9QTC8_9TELE</name>
<evidence type="ECO:0000313" key="2">
    <source>
        <dbReference type="EMBL" id="KAK5600736.1"/>
    </source>
</evidence>
<comment type="caution">
    <text evidence="2">The sequence shown here is derived from an EMBL/GenBank/DDBJ whole genome shotgun (WGS) entry which is preliminary data.</text>
</comment>
<feature type="region of interest" description="Disordered" evidence="1">
    <location>
        <begin position="294"/>
        <end position="342"/>
    </location>
</feature>
<accession>A0AAV9QTC8</accession>
<reference evidence="2 3" key="1">
    <citation type="submission" date="2021-06" db="EMBL/GenBank/DDBJ databases">
        <authorList>
            <person name="Palmer J.M."/>
        </authorList>
    </citation>
    <scope>NUCLEOTIDE SEQUENCE [LARGE SCALE GENOMIC DNA]</scope>
    <source>
        <strain evidence="2 3">MEX-2019</strain>
        <tissue evidence="2">Muscle</tissue>
    </source>
</reference>
<evidence type="ECO:0000313" key="3">
    <source>
        <dbReference type="Proteomes" id="UP001311232"/>
    </source>
</evidence>
<dbReference type="EMBL" id="JAHHUM010002807">
    <property type="protein sequence ID" value="KAK5600736.1"/>
    <property type="molecule type" value="Genomic_DNA"/>
</dbReference>
<proteinExistence type="predicted"/>
<feature type="compositionally biased region" description="Acidic residues" evidence="1">
    <location>
        <begin position="121"/>
        <end position="131"/>
    </location>
</feature>
<feature type="compositionally biased region" description="Basic and acidic residues" evidence="1">
    <location>
        <begin position="302"/>
        <end position="326"/>
    </location>
</feature>
<dbReference type="AlphaFoldDB" id="A0AAV9QTC8"/>
<keyword evidence="3" id="KW-1185">Reference proteome</keyword>
<protein>
    <submittedName>
        <fullName evidence="2">Uncharacterized protein</fullName>
    </submittedName>
</protein>
<feature type="region of interest" description="Disordered" evidence="1">
    <location>
        <begin position="1"/>
        <end position="37"/>
    </location>
</feature>
<feature type="compositionally biased region" description="Acidic residues" evidence="1">
    <location>
        <begin position="71"/>
        <end position="84"/>
    </location>
</feature>
<feature type="compositionally biased region" description="Polar residues" evidence="1">
    <location>
        <begin position="55"/>
        <end position="66"/>
    </location>
</feature>
<dbReference type="Proteomes" id="UP001311232">
    <property type="component" value="Unassembled WGS sequence"/>
</dbReference>
<evidence type="ECO:0000256" key="1">
    <source>
        <dbReference type="SAM" id="MobiDB-lite"/>
    </source>
</evidence>
<feature type="compositionally biased region" description="Basic and acidic residues" evidence="1">
    <location>
        <begin position="88"/>
        <end position="111"/>
    </location>
</feature>
<organism evidence="2 3">
    <name type="scientific">Crenichthys baileyi</name>
    <name type="common">White River springfish</name>
    <dbReference type="NCBI Taxonomy" id="28760"/>
    <lineage>
        <taxon>Eukaryota</taxon>
        <taxon>Metazoa</taxon>
        <taxon>Chordata</taxon>
        <taxon>Craniata</taxon>
        <taxon>Vertebrata</taxon>
        <taxon>Euteleostomi</taxon>
        <taxon>Actinopterygii</taxon>
        <taxon>Neopterygii</taxon>
        <taxon>Teleostei</taxon>
        <taxon>Neoteleostei</taxon>
        <taxon>Acanthomorphata</taxon>
        <taxon>Ovalentaria</taxon>
        <taxon>Atherinomorphae</taxon>
        <taxon>Cyprinodontiformes</taxon>
        <taxon>Goodeidae</taxon>
        <taxon>Crenichthys</taxon>
    </lineage>
</organism>
<gene>
    <name evidence="2" type="ORF">CRENBAI_011223</name>
</gene>
<feature type="region of interest" description="Disordered" evidence="1">
    <location>
        <begin position="53"/>
        <end position="147"/>
    </location>
</feature>
<sequence>MSEMIKIEAEDPGGLSLVPNVPEASTSELEQKHDSKDLMFPVQPMFLIKDVPHDWSSSLDHQSPEPSNIKEEDEEPWISQEEEQLTVKSEEEKPRLSELHHIKIEDNRETDAPTSSSAEQMETEPDEEDFGGQEPDRIPDPVCSSHQSKMTIHKRENIILTSVGTATALVLFKKGTDMEKGGRILSSKSAIHEDRENEETVIEWNQNFGPSFRQKKNRKYRMSEMLKVEAEDPGGLSLMPLIPAASTSELEQNQESKDLMLPGYQMLVIKEEVTQQNPQPPCIKKEEEELWISQEEEQLAVKSEDEEKPQSLEPYHIKPEDTRETEAPSSSLAGQMETVPDGQGRNHLFVAFVVKGFIDMEI</sequence>